<evidence type="ECO:0000313" key="1">
    <source>
        <dbReference type="EMBL" id="TYL75148.1"/>
    </source>
</evidence>
<dbReference type="Proteomes" id="UP000324853">
    <property type="component" value="Unassembled WGS sequence"/>
</dbReference>
<evidence type="ECO:0000313" key="2">
    <source>
        <dbReference type="Proteomes" id="UP000324853"/>
    </source>
</evidence>
<dbReference type="AlphaFoldDB" id="A0A5S4W460"/>
<protein>
    <submittedName>
        <fullName evidence="1">Uncharacterized protein</fullName>
    </submittedName>
</protein>
<gene>
    <name evidence="1" type="ORF">FXB38_33535</name>
</gene>
<dbReference type="EMBL" id="VSSR01000067">
    <property type="protein sequence ID" value="TYL75148.1"/>
    <property type="molecule type" value="Genomic_DNA"/>
</dbReference>
<name>A0A5S4W460_9BRAD</name>
<organism evidence="1 2">
    <name type="scientific">Bradyrhizobium cytisi</name>
    <dbReference type="NCBI Taxonomy" id="515489"/>
    <lineage>
        <taxon>Bacteria</taxon>
        <taxon>Pseudomonadati</taxon>
        <taxon>Pseudomonadota</taxon>
        <taxon>Alphaproteobacteria</taxon>
        <taxon>Hyphomicrobiales</taxon>
        <taxon>Nitrobacteraceae</taxon>
        <taxon>Bradyrhizobium</taxon>
    </lineage>
</organism>
<comment type="caution">
    <text evidence="1">The sequence shown here is derived from an EMBL/GenBank/DDBJ whole genome shotgun (WGS) entry which is preliminary data.</text>
</comment>
<keyword evidence="2" id="KW-1185">Reference proteome</keyword>
<dbReference type="RefSeq" id="WP_148755224.1">
    <property type="nucleotide sequence ID" value="NZ_VSSR01000067.1"/>
</dbReference>
<sequence>MAFPRVFHLDDPSACRTVFPFADIELFPTAKGSFHAAITQIGMNRVWMHRIQISLPEINTVAVRPGHRSIGFLTESNL</sequence>
<reference evidence="1 2" key="1">
    <citation type="submission" date="2019-08" db="EMBL/GenBank/DDBJ databases">
        <title>Bradyrhizobium hipponensis sp. nov., a rhizobium isolated from a Lupinus angustifolius root nodule in Tunisia.</title>
        <authorList>
            <person name="Off K."/>
            <person name="Rejili M."/>
            <person name="Mars M."/>
            <person name="Brachmann A."/>
            <person name="Marin M."/>
        </authorList>
    </citation>
    <scope>NUCLEOTIDE SEQUENCE [LARGE SCALE GENOMIC DNA]</scope>
    <source>
        <strain evidence="1 2">CTAW11</strain>
    </source>
</reference>
<proteinExistence type="predicted"/>
<accession>A0A5S4W460</accession>